<reference evidence="1 2" key="1">
    <citation type="submission" date="2007-08" db="EMBL/GenBank/DDBJ databases">
        <authorList>
            <consortium name="The Vibrio harveyi Genome Sequencing Project"/>
            <person name="Bassler B."/>
            <person name="Clifton S.W."/>
            <person name="Fulton L."/>
            <person name="Delehaunty K."/>
            <person name="Fronick C."/>
            <person name="Harrison M."/>
            <person name="Markivic C."/>
            <person name="Fulton R."/>
            <person name="Tin-Wollam A.-M."/>
            <person name="Shah N."/>
            <person name="Pepin K."/>
            <person name="Nash W."/>
            <person name="Thiruvilangam P."/>
            <person name="Bhonagiri V."/>
            <person name="Waters C."/>
            <person name="Tu K.C."/>
            <person name="Irgon J."/>
            <person name="Wilson R.K."/>
        </authorList>
    </citation>
    <scope>NUCLEOTIDE SEQUENCE [LARGE SCALE GENOMIC DNA]</scope>
    <source>
        <strain evidence="2">ATCC BAA-1116 / BB120</strain>
    </source>
</reference>
<dbReference type="KEGG" id="vha:VIBHAR_02360"/>
<protein>
    <submittedName>
        <fullName evidence="1">Uncharacterized protein</fullName>
    </submittedName>
</protein>
<gene>
    <name evidence="1" type="ordered locus">VIBHAR_02360</name>
</gene>
<accession>A7N0J9</accession>
<dbReference type="Proteomes" id="UP000008152">
    <property type="component" value="Chromosome I"/>
</dbReference>
<dbReference type="PATRIC" id="fig|338187.36.peg.2287"/>
<dbReference type="AlphaFoldDB" id="A7N0J9"/>
<dbReference type="EMBL" id="CP000789">
    <property type="protein sequence ID" value="ABU71322.1"/>
    <property type="molecule type" value="Genomic_DNA"/>
</dbReference>
<sequence length="37" mass="4152">MLLKVSLVWGGYVGRKFEQILFVKSKQGEVIAPFLVA</sequence>
<evidence type="ECO:0000313" key="1">
    <source>
        <dbReference type="EMBL" id="ABU71322.1"/>
    </source>
</evidence>
<organism evidence="1 2">
    <name type="scientific">Vibrio campbellii (strain ATCC BAA-1116)</name>
    <dbReference type="NCBI Taxonomy" id="2902295"/>
    <lineage>
        <taxon>Bacteria</taxon>
        <taxon>Pseudomonadati</taxon>
        <taxon>Pseudomonadota</taxon>
        <taxon>Gammaproteobacteria</taxon>
        <taxon>Vibrionales</taxon>
        <taxon>Vibrionaceae</taxon>
        <taxon>Vibrio</taxon>
    </lineage>
</organism>
<evidence type="ECO:0000313" key="2">
    <source>
        <dbReference type="Proteomes" id="UP000008152"/>
    </source>
</evidence>
<name>A7N0J9_VIBC1</name>
<proteinExistence type="predicted"/>